<evidence type="ECO:0000256" key="17">
    <source>
        <dbReference type="ARBA" id="ARBA00030571"/>
    </source>
</evidence>
<feature type="binding site" evidence="19">
    <location>
        <begin position="53"/>
        <end position="55"/>
    </location>
    <ligand>
        <name>GTP</name>
        <dbReference type="ChEBI" id="CHEBI:37565"/>
    </ligand>
</feature>
<dbReference type="GO" id="GO:0043752">
    <property type="term" value="F:adenosylcobinamide kinase activity"/>
    <property type="evidence" value="ECO:0007669"/>
    <property type="project" value="UniProtKB-EC"/>
</dbReference>
<dbReference type="PATRIC" id="fig|1210046.3.peg.2842"/>
<keyword evidence="15 19" id="KW-0342">GTP-binding</keyword>
<dbReference type="EC" id="2.7.1.156" evidence="8"/>
<evidence type="ECO:0000256" key="13">
    <source>
        <dbReference type="ARBA" id="ARBA00022777"/>
    </source>
</evidence>
<comment type="catalytic activity">
    <reaction evidence="1">
        <text>adenosylcob(III)inamide + ATP = adenosylcob(III)inamide phosphate + ADP + H(+)</text>
        <dbReference type="Rhea" id="RHEA:15769"/>
        <dbReference type="ChEBI" id="CHEBI:2480"/>
        <dbReference type="ChEBI" id="CHEBI:15378"/>
        <dbReference type="ChEBI" id="CHEBI:30616"/>
        <dbReference type="ChEBI" id="CHEBI:58502"/>
        <dbReference type="ChEBI" id="CHEBI:456216"/>
        <dbReference type="EC" id="2.7.1.156"/>
    </reaction>
</comment>
<evidence type="ECO:0000313" key="20">
    <source>
        <dbReference type="EMBL" id="EKA60079.1"/>
    </source>
</evidence>
<dbReference type="GO" id="GO:0005524">
    <property type="term" value="F:ATP binding"/>
    <property type="evidence" value="ECO:0007669"/>
    <property type="project" value="UniProtKB-KW"/>
</dbReference>
<evidence type="ECO:0000256" key="10">
    <source>
        <dbReference type="ARBA" id="ARBA00022573"/>
    </source>
</evidence>
<evidence type="ECO:0000256" key="9">
    <source>
        <dbReference type="ARBA" id="ARBA00012523"/>
    </source>
</evidence>
<comment type="caution">
    <text evidence="20">The sequence shown here is derived from an EMBL/GenBank/DDBJ whole genome shotgun (WGS) entry which is preliminary data.</text>
</comment>
<comment type="pathway">
    <text evidence="5">Cofactor biosynthesis; adenosylcobalamin biosynthesis; adenosylcobalamin from cob(II)yrinate a,c-diamide: step 6/7.</text>
</comment>
<protein>
    <recommendedName>
        <fullName evidence="16">Adenosylcobinamide kinase</fullName>
        <ecNumber evidence="8">2.7.1.156</ecNumber>
        <ecNumber evidence="9">2.7.7.62</ecNumber>
    </recommendedName>
    <alternativeName>
        <fullName evidence="17">Adenosylcobinamide-phosphate guanylyltransferase</fullName>
    </alternativeName>
</protein>
<evidence type="ECO:0000256" key="2">
    <source>
        <dbReference type="ARBA" id="ARBA00000711"/>
    </source>
</evidence>
<reference evidence="20 21" key="1">
    <citation type="journal article" date="2012" name="J. Bacteriol.">
        <title>Genome Sequence of Janibacter hoylei MTCC8307, Isolated from the Stratospheric Air.</title>
        <authorList>
            <person name="Pawar S.P."/>
            <person name="Dhotre D.P."/>
            <person name="Shetty S.A."/>
            <person name="Chowdhury S.P."/>
            <person name="Chaudhari B.L."/>
            <person name="Shouche Y.S."/>
        </authorList>
    </citation>
    <scope>NUCLEOTIDE SEQUENCE [LARGE SCALE GENOMIC DNA]</scope>
    <source>
        <strain evidence="20 21">PVAS-1</strain>
    </source>
</reference>
<keyword evidence="11 20" id="KW-0808">Transferase</keyword>
<dbReference type="InterPro" id="IPR027417">
    <property type="entry name" value="P-loop_NTPase"/>
</dbReference>
<dbReference type="eggNOG" id="COG2087">
    <property type="taxonomic scope" value="Bacteria"/>
</dbReference>
<evidence type="ECO:0000256" key="6">
    <source>
        <dbReference type="ARBA" id="ARBA00005159"/>
    </source>
</evidence>
<dbReference type="PANTHER" id="PTHR34848">
    <property type="match status" value="1"/>
</dbReference>
<dbReference type="GO" id="GO:0005525">
    <property type="term" value="F:GTP binding"/>
    <property type="evidence" value="ECO:0007669"/>
    <property type="project" value="UniProtKB-KW"/>
</dbReference>
<comment type="function">
    <text evidence="4">Catalyzes ATP-dependent phosphorylation of adenosylcobinamide and addition of GMP to adenosylcobinamide phosphate.</text>
</comment>
<feature type="binding site" evidence="19">
    <location>
        <position position="100"/>
    </location>
    <ligand>
        <name>GTP</name>
        <dbReference type="ChEBI" id="CHEBI:37565"/>
    </ligand>
</feature>
<feature type="binding site" evidence="19">
    <location>
        <begin position="10"/>
        <end position="17"/>
    </location>
    <ligand>
        <name>GTP</name>
        <dbReference type="ChEBI" id="CHEBI:37565"/>
    </ligand>
</feature>
<proteinExistence type="inferred from homology"/>
<gene>
    <name evidence="20" type="ORF">B277_14808</name>
</gene>
<keyword evidence="13 20" id="KW-0418">Kinase</keyword>
<comment type="catalytic activity">
    <reaction evidence="2">
        <text>adenosylcob(III)inamide phosphate + GTP + H(+) = adenosylcob(III)inamide-GDP + diphosphate</text>
        <dbReference type="Rhea" id="RHEA:22712"/>
        <dbReference type="ChEBI" id="CHEBI:15378"/>
        <dbReference type="ChEBI" id="CHEBI:33019"/>
        <dbReference type="ChEBI" id="CHEBI:37565"/>
        <dbReference type="ChEBI" id="CHEBI:58502"/>
        <dbReference type="ChEBI" id="CHEBI:60487"/>
        <dbReference type="EC" id="2.7.7.62"/>
    </reaction>
</comment>
<feature type="binding site" evidence="19">
    <location>
        <begin position="71"/>
        <end position="74"/>
    </location>
    <ligand>
        <name>GTP</name>
        <dbReference type="ChEBI" id="CHEBI:37565"/>
    </ligand>
</feature>
<accession>K1DUI6</accession>
<evidence type="ECO:0000256" key="15">
    <source>
        <dbReference type="ARBA" id="ARBA00023134"/>
    </source>
</evidence>
<dbReference type="CDD" id="cd00544">
    <property type="entry name" value="CobU"/>
    <property type="match status" value="1"/>
</dbReference>
<organism evidence="20 21">
    <name type="scientific">Janibacter hoylei PVAS-1</name>
    <dbReference type="NCBI Taxonomy" id="1210046"/>
    <lineage>
        <taxon>Bacteria</taxon>
        <taxon>Bacillati</taxon>
        <taxon>Actinomycetota</taxon>
        <taxon>Actinomycetes</taxon>
        <taxon>Micrococcales</taxon>
        <taxon>Intrasporangiaceae</taxon>
        <taxon>Janibacter</taxon>
    </lineage>
</organism>
<evidence type="ECO:0000256" key="16">
    <source>
        <dbReference type="ARBA" id="ARBA00029570"/>
    </source>
</evidence>
<dbReference type="AlphaFoldDB" id="K1DUI6"/>
<evidence type="ECO:0000256" key="18">
    <source>
        <dbReference type="PIRSR" id="PIRSR006135-1"/>
    </source>
</evidence>
<dbReference type="InterPro" id="IPR003203">
    <property type="entry name" value="CobU/CobP"/>
</dbReference>
<evidence type="ECO:0000313" key="21">
    <source>
        <dbReference type="Proteomes" id="UP000004474"/>
    </source>
</evidence>
<sequence>MVTMRVLVTGGIRSGKSRHAESLLLPGSPLETIEDGRPRGTWDPRVDPVTYLAAGPQRDDADWAARVAAHRARRPDTWLTLESTDAAAGMRAASGPVLLDCLGTWLTAQLDEIGAWAAPETDWAPDLEQRVSALEEAWRATPFIVGVTNEVGWGLVSEHRSGRIFADRLGWLNQRIASASDRVDLVVSGQVLTIKEPA</sequence>
<feature type="active site" description="GMP-histidine intermediate" evidence="18">
    <location>
        <position position="70"/>
    </location>
</feature>
<comment type="similarity">
    <text evidence="7">Belongs to the CobU/CobP family.</text>
</comment>
<dbReference type="STRING" id="1210046.B277_14808"/>
<dbReference type="GO" id="GO:0009236">
    <property type="term" value="P:cobalamin biosynthetic process"/>
    <property type="evidence" value="ECO:0007669"/>
    <property type="project" value="UniProtKB-UniPathway"/>
</dbReference>
<dbReference type="SUPFAM" id="SSF52540">
    <property type="entry name" value="P-loop containing nucleoside triphosphate hydrolases"/>
    <property type="match status" value="1"/>
</dbReference>
<evidence type="ECO:0000256" key="8">
    <source>
        <dbReference type="ARBA" id="ARBA00012016"/>
    </source>
</evidence>
<evidence type="ECO:0000256" key="3">
    <source>
        <dbReference type="ARBA" id="ARBA00001522"/>
    </source>
</evidence>
<dbReference type="Gene3D" id="3.40.50.300">
    <property type="entry name" value="P-loop containing nucleotide triphosphate hydrolases"/>
    <property type="match status" value="1"/>
</dbReference>
<evidence type="ECO:0000256" key="14">
    <source>
        <dbReference type="ARBA" id="ARBA00022840"/>
    </source>
</evidence>
<keyword evidence="10" id="KW-0169">Cobalamin biosynthesis</keyword>
<evidence type="ECO:0000256" key="1">
    <source>
        <dbReference type="ARBA" id="ARBA00000312"/>
    </source>
</evidence>
<name>K1DUI6_9MICO</name>
<comment type="catalytic activity">
    <reaction evidence="3">
        <text>adenosylcob(III)inamide + GTP = adenosylcob(III)inamide phosphate + GDP + H(+)</text>
        <dbReference type="Rhea" id="RHEA:15765"/>
        <dbReference type="ChEBI" id="CHEBI:2480"/>
        <dbReference type="ChEBI" id="CHEBI:15378"/>
        <dbReference type="ChEBI" id="CHEBI:37565"/>
        <dbReference type="ChEBI" id="CHEBI:58189"/>
        <dbReference type="ChEBI" id="CHEBI:58502"/>
        <dbReference type="EC" id="2.7.1.156"/>
    </reaction>
</comment>
<dbReference type="Pfam" id="PF02283">
    <property type="entry name" value="CobU"/>
    <property type="match status" value="1"/>
</dbReference>
<evidence type="ECO:0000256" key="5">
    <source>
        <dbReference type="ARBA" id="ARBA00004692"/>
    </source>
</evidence>
<dbReference type="EMBL" id="ALWX01000080">
    <property type="protein sequence ID" value="EKA60079.1"/>
    <property type="molecule type" value="Genomic_DNA"/>
</dbReference>
<evidence type="ECO:0000256" key="12">
    <source>
        <dbReference type="ARBA" id="ARBA00022741"/>
    </source>
</evidence>
<keyword evidence="20" id="KW-0548">Nucleotidyltransferase</keyword>
<dbReference type="PANTHER" id="PTHR34848:SF1">
    <property type="entry name" value="BIFUNCTIONAL ADENOSYLCOBALAMIN BIOSYNTHESIS PROTEIN COBU"/>
    <property type="match status" value="1"/>
</dbReference>
<dbReference type="UniPathway" id="UPA00148">
    <property type="reaction ID" value="UER00236"/>
</dbReference>
<feature type="binding site" evidence="19">
    <location>
        <position position="82"/>
    </location>
    <ligand>
        <name>GTP</name>
        <dbReference type="ChEBI" id="CHEBI:37565"/>
    </ligand>
</feature>
<dbReference type="PIRSF" id="PIRSF006135">
    <property type="entry name" value="CobU"/>
    <property type="match status" value="1"/>
</dbReference>
<keyword evidence="12 19" id="KW-0547">Nucleotide-binding</keyword>
<evidence type="ECO:0000256" key="19">
    <source>
        <dbReference type="PIRSR" id="PIRSR006135-2"/>
    </source>
</evidence>
<keyword evidence="14" id="KW-0067">ATP-binding</keyword>
<dbReference type="Proteomes" id="UP000004474">
    <property type="component" value="Unassembled WGS sequence"/>
</dbReference>
<evidence type="ECO:0000256" key="7">
    <source>
        <dbReference type="ARBA" id="ARBA00007490"/>
    </source>
</evidence>
<dbReference type="EC" id="2.7.7.62" evidence="9"/>
<dbReference type="GO" id="GO:0008820">
    <property type="term" value="F:cobinamide phosphate guanylyltransferase activity"/>
    <property type="evidence" value="ECO:0007669"/>
    <property type="project" value="UniProtKB-EC"/>
</dbReference>
<evidence type="ECO:0000256" key="11">
    <source>
        <dbReference type="ARBA" id="ARBA00022679"/>
    </source>
</evidence>
<comment type="pathway">
    <text evidence="6">Cofactor biosynthesis; adenosylcobalamin biosynthesis; adenosylcobalamin from cob(II)yrinate a,c-diamide: step 5/7.</text>
</comment>
<evidence type="ECO:0000256" key="4">
    <source>
        <dbReference type="ARBA" id="ARBA00003889"/>
    </source>
</evidence>